<organism evidence="2 3">
    <name type="scientific">Triparma columacea</name>
    <dbReference type="NCBI Taxonomy" id="722753"/>
    <lineage>
        <taxon>Eukaryota</taxon>
        <taxon>Sar</taxon>
        <taxon>Stramenopiles</taxon>
        <taxon>Ochrophyta</taxon>
        <taxon>Bolidophyceae</taxon>
        <taxon>Parmales</taxon>
        <taxon>Triparmaceae</taxon>
        <taxon>Triparma</taxon>
    </lineage>
</organism>
<dbReference type="Proteomes" id="UP001165065">
    <property type="component" value="Unassembled WGS sequence"/>
</dbReference>
<evidence type="ECO:0000313" key="3">
    <source>
        <dbReference type="Proteomes" id="UP001165065"/>
    </source>
</evidence>
<dbReference type="InterPro" id="IPR000073">
    <property type="entry name" value="AB_hydrolase_1"/>
</dbReference>
<evidence type="ECO:0000313" key="2">
    <source>
        <dbReference type="EMBL" id="GMI47578.1"/>
    </source>
</evidence>
<dbReference type="PANTHER" id="PTHR22753">
    <property type="entry name" value="TRANSMEMBRANE PROTEIN 68"/>
    <property type="match status" value="1"/>
</dbReference>
<keyword evidence="3" id="KW-1185">Reference proteome</keyword>
<feature type="domain" description="AB hydrolase-1" evidence="1">
    <location>
        <begin position="75"/>
        <end position="291"/>
    </location>
</feature>
<sequence>MTLGFSTTNPTMMRAFLNNDPKVNKEEEPYFESSAPSEKPILLYLPGLDGSGLSAVNQFDDLNHAFDLHRLYIPPPTRLSFEDLVASVQDYINEKFKGRRVTLVGESFGGLLATAVAASHSTSPSLNVVLVNPATSFQSTNWKTLAPVLTSTVGKTSAYPFVGGGVLALTVPSLYQSKKLTKELISDFTADPLSLPTKGQELLNTFAESINKRLPPDVVKFRVLEWCEVGSKKMTDGTISRALSSTPTLVLVGGQDKLLPSKAEGRRLKDLIGPNCTLITYNEGSHLLLDDQVNLTATILQSDLFRTSELDPIKDFTLPPPAAVARIIDSQVRPFRLLASPVFFSTSPSNDVTSNLNHVPILELEKEGRPLLIVGNHQFGGLDLGLVAAELLEVKGRVPRGLAHPVVFQGGFMGNSTSSSRMGGGGGGQTSYFKTFGAVEVSPRNFYRLMEASQPTLLYPGGVREVFHGRGEQYKLFWPSDPDFIRTAAKFNATVVTLAGAGAYESSTILADQKQLLDSPLGGRLKESSIKVPNARGKDKEKEVFVPPISVPKFPPARHYFLFGKPIDLSDVDHKDKIACSEAYANVKKDLEGNLERVVKAREGDEFRGAGKHGRKRLAYEAIFGERSAPTFSATDL</sequence>
<dbReference type="GO" id="GO:0016020">
    <property type="term" value="C:membrane"/>
    <property type="evidence" value="ECO:0007669"/>
    <property type="project" value="TreeGrafter"/>
</dbReference>
<comment type="caution">
    <text evidence="2">The sequence shown here is derived from an EMBL/GenBank/DDBJ whole genome shotgun (WGS) entry which is preliminary data.</text>
</comment>
<dbReference type="PANTHER" id="PTHR22753:SF14">
    <property type="entry name" value="MONOACYLGLYCEROL_DIACYLGLYCEROL O-ACYLTRANSFERASE"/>
    <property type="match status" value="1"/>
</dbReference>
<dbReference type="EMBL" id="BRYA01000351">
    <property type="protein sequence ID" value="GMI47578.1"/>
    <property type="molecule type" value="Genomic_DNA"/>
</dbReference>
<gene>
    <name evidence="2" type="ORF">TrCOL_g4637</name>
</gene>
<dbReference type="Pfam" id="PF00561">
    <property type="entry name" value="Abhydrolase_1"/>
    <property type="match status" value="1"/>
</dbReference>
<name>A0A9W7LEZ0_9STRA</name>
<evidence type="ECO:0000259" key="1">
    <source>
        <dbReference type="Pfam" id="PF00561"/>
    </source>
</evidence>
<dbReference type="InterPro" id="IPR029058">
    <property type="entry name" value="AB_hydrolase_fold"/>
</dbReference>
<dbReference type="AlphaFoldDB" id="A0A9W7LEZ0"/>
<protein>
    <recommendedName>
        <fullName evidence="1">AB hydrolase-1 domain-containing protein</fullName>
    </recommendedName>
</protein>
<reference evidence="3" key="1">
    <citation type="journal article" date="2023" name="Commun. Biol.">
        <title>Genome analysis of Parmales, the sister group of diatoms, reveals the evolutionary specialization of diatoms from phago-mixotrophs to photoautotrophs.</title>
        <authorList>
            <person name="Ban H."/>
            <person name="Sato S."/>
            <person name="Yoshikawa S."/>
            <person name="Yamada K."/>
            <person name="Nakamura Y."/>
            <person name="Ichinomiya M."/>
            <person name="Sato N."/>
            <person name="Blanc-Mathieu R."/>
            <person name="Endo H."/>
            <person name="Kuwata A."/>
            <person name="Ogata H."/>
        </authorList>
    </citation>
    <scope>NUCLEOTIDE SEQUENCE [LARGE SCALE GENOMIC DNA]</scope>
</reference>
<dbReference type="OrthoDB" id="44277at2759"/>
<proteinExistence type="predicted"/>
<dbReference type="Gene3D" id="3.40.50.1820">
    <property type="entry name" value="alpha/beta hydrolase"/>
    <property type="match status" value="1"/>
</dbReference>
<dbReference type="SUPFAM" id="SSF53474">
    <property type="entry name" value="alpha/beta-Hydrolases"/>
    <property type="match status" value="1"/>
</dbReference>
<accession>A0A9W7LEZ0</accession>